<evidence type="ECO:0000256" key="4">
    <source>
        <dbReference type="ARBA" id="ARBA00022833"/>
    </source>
</evidence>
<feature type="compositionally biased region" description="Polar residues" evidence="6">
    <location>
        <begin position="725"/>
        <end position="738"/>
    </location>
</feature>
<dbReference type="InterPro" id="IPR006869">
    <property type="entry name" value="DUF547"/>
</dbReference>
<feature type="domain" description="FYVE-type" evidence="7">
    <location>
        <begin position="2483"/>
        <end position="2542"/>
    </location>
</feature>
<dbReference type="InterPro" id="IPR011011">
    <property type="entry name" value="Znf_FYVE_PHD"/>
</dbReference>
<dbReference type="PROSITE" id="PS50178">
    <property type="entry name" value="ZF_FYVE"/>
    <property type="match status" value="1"/>
</dbReference>
<dbReference type="Pfam" id="PF04784">
    <property type="entry name" value="DUF547"/>
    <property type="match status" value="1"/>
</dbReference>
<evidence type="ECO:0000256" key="6">
    <source>
        <dbReference type="SAM" id="MobiDB-lite"/>
    </source>
</evidence>
<dbReference type="Pfam" id="PF01363">
    <property type="entry name" value="FYVE"/>
    <property type="match status" value="1"/>
</dbReference>
<evidence type="ECO:0000259" key="7">
    <source>
        <dbReference type="PROSITE" id="PS50178"/>
    </source>
</evidence>
<feature type="compositionally biased region" description="Polar residues" evidence="6">
    <location>
        <begin position="2440"/>
        <end position="2458"/>
    </location>
</feature>
<dbReference type="EMBL" id="CALNXI010001913">
    <property type="protein sequence ID" value="CAH3179556.1"/>
    <property type="molecule type" value="Genomic_DNA"/>
</dbReference>
<dbReference type="Proteomes" id="UP001159427">
    <property type="component" value="Unassembled WGS sequence"/>
</dbReference>
<feature type="compositionally biased region" description="Low complexity" evidence="6">
    <location>
        <begin position="943"/>
        <end position="955"/>
    </location>
</feature>
<keyword evidence="1" id="KW-0597">Phosphoprotein</keyword>
<evidence type="ECO:0000256" key="2">
    <source>
        <dbReference type="ARBA" id="ARBA00022723"/>
    </source>
</evidence>
<keyword evidence="4" id="KW-0862">Zinc</keyword>
<organism evidence="8 9">
    <name type="scientific">Porites evermanni</name>
    <dbReference type="NCBI Taxonomy" id="104178"/>
    <lineage>
        <taxon>Eukaryota</taxon>
        <taxon>Metazoa</taxon>
        <taxon>Cnidaria</taxon>
        <taxon>Anthozoa</taxon>
        <taxon>Hexacorallia</taxon>
        <taxon>Scleractinia</taxon>
        <taxon>Fungiina</taxon>
        <taxon>Poritidae</taxon>
        <taxon>Porites</taxon>
    </lineage>
</organism>
<proteinExistence type="predicted"/>
<dbReference type="InterPro" id="IPR017455">
    <property type="entry name" value="Znf_FYVE-rel"/>
</dbReference>
<dbReference type="InterPro" id="IPR013083">
    <property type="entry name" value="Znf_RING/FYVE/PHD"/>
</dbReference>
<feature type="compositionally biased region" description="Polar residues" evidence="6">
    <location>
        <begin position="776"/>
        <end position="794"/>
    </location>
</feature>
<dbReference type="Gene3D" id="3.30.40.10">
    <property type="entry name" value="Zinc/RING finger domain, C3HC4 (zinc finger)"/>
    <property type="match status" value="1"/>
</dbReference>
<keyword evidence="3 5" id="KW-0863">Zinc-finger</keyword>
<keyword evidence="9" id="KW-1185">Reference proteome</keyword>
<name>A0ABN8RQ07_9CNID</name>
<evidence type="ECO:0000256" key="5">
    <source>
        <dbReference type="PROSITE-ProRule" id="PRU00091"/>
    </source>
</evidence>
<dbReference type="Pfam" id="PF25569">
    <property type="entry name" value="TPR_ZFYVE26"/>
    <property type="match status" value="1"/>
</dbReference>
<dbReference type="InterPro" id="IPR057946">
    <property type="entry name" value="TPR_ZFYVE26"/>
</dbReference>
<evidence type="ECO:0000313" key="8">
    <source>
        <dbReference type="EMBL" id="CAH3179556.1"/>
    </source>
</evidence>
<dbReference type="PANTHER" id="PTHR46591:SF1">
    <property type="entry name" value="ZINC FINGER FYVE DOMAIN-CONTAINING PROTEIN 26"/>
    <property type="match status" value="1"/>
</dbReference>
<evidence type="ECO:0000256" key="3">
    <source>
        <dbReference type="ARBA" id="ARBA00022771"/>
    </source>
</evidence>
<feature type="region of interest" description="Disordered" evidence="6">
    <location>
        <begin position="911"/>
        <end position="983"/>
    </location>
</feature>
<keyword evidence="2" id="KW-0479">Metal-binding</keyword>
<dbReference type="InterPro" id="IPR000306">
    <property type="entry name" value="Znf_FYVE"/>
</dbReference>
<dbReference type="PANTHER" id="PTHR46591">
    <property type="entry name" value="ZINC FINGER FYVE DOMAIN-CONTAINING PROTEIN 26"/>
    <property type="match status" value="1"/>
</dbReference>
<feature type="region of interest" description="Disordered" evidence="6">
    <location>
        <begin position="695"/>
        <end position="745"/>
    </location>
</feature>
<feature type="compositionally biased region" description="Basic and acidic residues" evidence="6">
    <location>
        <begin position="758"/>
        <end position="775"/>
    </location>
</feature>
<sequence>MNNQALVTHPFDREEEVSLEQLFTSFCNHLSLGQWELTRVCLRGLFEKRNQLKKPLKEILRAVIDQPHHASCGSKSVPSPFHLSWLCLVEYLDLFVDEEDQIPEQVVRKVEFGLLLYLACQNAPQNVIQDIDDYHSQIVYRDPDLFASGVSDLPSSTLSYLKQLLSDNPQFGRAVINDLTSKGKGFLKNNQLLQQLYLDLIKEQLKLLDGDDVQFALHDREESMQDLKSKQCKFIYQMLSYMNPSLEMVSLSTQLDELFRNLINHTFRDHSCLDKGNLYSCLLSQPSSYLIEKFCRIENQMRFSVESLPEVHLSRFAMQGFKQQSISLACLLCYAQSFMKNRKDAWQYLYFHALEGYHVLENVVETALVFVKEGDFEQLTQLLSPVEFSRLKPLVLLLGWPYCYSCENARNLLEALWNPSERAAHPLLHQACQKLAYQVQLVQWCTEKARPLLASSESGSTRHQQASEMFQGLESHSVLHVLHKSVSLAYLPEKEVFELLRKRPVFTPLESGKELQDEEEETVGKKQDGGDGLPKRLGGKRENSEIHPEVQRDIFLYHSYCALKNFMEAVASSAEDFYGKALDKSSQSSTSVTSGDAELGVEEKTYLTQVENKLEAGKAHLAQVYPLTYRVEILENIFSLLFGTFEDLYEGRTQQNESDDLDTVDEETRSLSTSNRTASWESLASSVELSVDVHGSFSPTKDQEKLTSPVSLPTASESQHKQKETSTPSGVDSSSRRQLFTHKRSESDSILFKKLKDATGDDKAAESPVSRDDTVKTTQSENDTVLSSKGSSRTAVSDENDLKCEFVIDDGVVPNVLKTIKECVMELNAAKFAELKKGRSEQSSESEEWLQTSVRHSSMEQRISRLGQFINEAQWRFQLVSWDNGINRQIIRSSRKRMNRKLQRIASSDENWKAVAAQDEDSDDTLTEGTSGKLKSRRKGATSKENSSESSSHFSQDTVTTEPEEIKERVRKRRTKRRRLTSRTSATEISNLLTKDDSVIARMLSSPDTLIYMCMRKDNFERAHQVIKMFNMAQKPSAQAAVFAEKYSKSVKHLESLQPKARRIMASQGLSRSRKPMGALGAVAMAAASGSYTSQISKLIDDLLTTPSLAAVVNPSLNPEDLTSGNSTLVKYLNPQMVPAMLCIDMASTAEVSWSVCKTLLEMAKSRLTEDTSSSLSKSSAPFPGVKLFMNQLEELLTQEQSRGRSKASSSGLTISMTHKRNSLELLLVGTHPVCPKSMEAHKKLRTHQEEAFRRLEQALDEGDTLIQSVEEVSQNAQAQRSLGGKASFDQTERGLAVRIGLVEVQKAFDCVESSCHVTTAVGGSLEERWDYMSSLFKHVDALSSLLLFWKTKSADSTSSVPPEVDMNRPNVLKASNPFIVLNEGIAEALGVPMFERNIPPKDLEKAAKKLHVNLSKVIVYNCCPPVKARGGISDRDVRWPSSDPVILNSGSRWTESVRDPNTVAKDLLSRMIKMLKDVAETHGGLVDAKSAPNAIRTPEFQAIARGTAELQSVNLGLLNSEAAKVTFFVNTLNLLIAHASLIQFADPSVDDLSEVSSPIARHGSFTRLVDALSTSSGGESKGGEHVPLTSLERISFLKQHCYFIGQLGVVSAFDLQYVILHKGLVPPSTFGEGVIMCFPERTTDEVKRKYRLTAAEKRIIFAICDGCLTSPDLQVFDVDEFEAELSTAVRSYINSRVTLNQETGQITLPEILHWYRKDFEIRSFNTIDSPAGHDVSLLLQMEPYLYDKAAATLQQMLPNITEITFTPFCWTFGYKFESPTLERSSSSSVFQRSNSVPDSIYLSMELSVLARTRQTEKRGLFSLNDATLEYLKEKSPLVAALARLVCSASETSQSVAENSPVTSSATLKSKNVDSKDEPIEFPFLVALEETKQFRFLQRYIACKLYTIADMLTLAPVDSEESGGSCGSFDIIKLDSNLHYLQDGTHVPEISLFSVALASEGSRPMQNAILKASDFFLRKGYFEDLLELISSSDLRGDGVGGPGIDFLLSSAILSKGGTRSDFREKMNTVFNELGIPELKFSHSVHKKPWTLLARMKDHNHLAQLVLGKLDEWNAKTCIDMIDLCLSRPLKNARAKDDLEKKKREIVLHQKISQCAKSAQFQVINKDQDQTSQSNLKTWQGVAAVSEEEPKVVMEFLLSVQQFDLAADWAELHVLPEHFHKTIKESQLKQLLSHNPEEHMKAYRILEGLQDHDMTRAICDSLLSQNLHVGQTLFILQFMLTNLSSSLSPVRTERLLCTKMGAKALLCLPVSARPNYEHLVSRPPLLLEQLLMNMKVEWAAKVFQRIQVDLSCMEDVESLGDYGCTVKAFDELLATYSAKALEFQVVQLERSQTRELCSSIMQSLIHTPSSSPTPSTSMGGRMTPLPESGRYTPVTSTPVKDRGARESGVGSLERKSQTVPRRRISTESRTLALEKEKKTQRQSTPPRTTGSLGRKTSQMTAVHGGQQMFVPPAAPPKKANWMPDQQVSMCVICREIFSMFNRRHHCRRCGRVVCGTCSEHNHVVTGYGKNPVRVCDTCHEYFYSSRSRPFRDEYSSPIRSEPVSLETGHSQDYPDSSANNSAFGSYLGGNSSTEWLTEDLNARCLWKLSLDEENNSLLREEFFYEQAPSASLCVSILDLHSDTKACGRLILDLCNSLSQKLVPVAPGVRNEELDHNLVISMIRYLLFNAKLKMLKTGQTQGVELCDTYLGHVDLMKLLVESNCGDIPSLRDLMHPDSARRLRDRFIEAERLTLAMEVSTKCGLDPSGVWGAAAFSLLQAGDFPGAREKFSRCMKPEEGGKQHQQHNSQYLEKIINILQSSPILAYKQSTDDLMSPFNGLLENSRSFQGGNSCLDSKRFDECLYYLHTYGSPSSLVAFYVRHGCFKHACRYILDQQCPTEVFIESFFMRLVLKGSWSLLKEQMETADPSLQSWMPYLTATCKFLLRRSFHHQLYEVQVFMRDFFRAAQTCIRFYEGAAGGPVTSYEDLFARLHHLEEAKRHIETVIAEKKSPKGTVNTVFAYLRQRGTASAKNATEEPSHVTMSLSELNSHANTINLQIEVTNFMHKCAVERGGTGLLRASDGSRLPTLFGNGHVRGELVVQVLLAGVSIHDGFILASRIIQDYNLPAARVYVDVGRSLARQYKFSHIEELLSCSGETGQVSEKCHDDIILACVSIVCADQSQAKNLEGLIKLLKSDTNQINAFVMCGKLKSAYLIAVKRDRVEAIREIAEVALNSGQSKMVEICNKYLNQDAKKREAQERKQALQRKHSHNADSKR</sequence>
<reference evidence="8 9" key="1">
    <citation type="submission" date="2022-05" db="EMBL/GenBank/DDBJ databases">
        <authorList>
            <consortium name="Genoscope - CEA"/>
            <person name="William W."/>
        </authorList>
    </citation>
    <scope>NUCLEOTIDE SEQUENCE [LARGE SCALE GENOMIC DNA]</scope>
</reference>
<feature type="region of interest" description="Disordered" evidence="6">
    <location>
        <begin position="3253"/>
        <end position="3275"/>
    </location>
</feature>
<dbReference type="InterPro" id="IPR028730">
    <property type="entry name" value="ZFYVE26"/>
</dbReference>
<dbReference type="SMART" id="SM00064">
    <property type="entry name" value="FYVE"/>
    <property type="match status" value="1"/>
</dbReference>
<feature type="region of interest" description="Disordered" evidence="6">
    <location>
        <begin position="654"/>
        <end position="677"/>
    </location>
</feature>
<evidence type="ECO:0000313" key="9">
    <source>
        <dbReference type="Proteomes" id="UP001159427"/>
    </source>
</evidence>
<gene>
    <name evidence="8" type="ORF">PEVE_00012451</name>
</gene>
<feature type="compositionally biased region" description="Polar residues" evidence="6">
    <location>
        <begin position="706"/>
        <end position="717"/>
    </location>
</feature>
<accession>A0ABN8RQ07</accession>
<feature type="region of interest" description="Disordered" evidence="6">
    <location>
        <begin position="511"/>
        <end position="544"/>
    </location>
</feature>
<feature type="region of interest" description="Disordered" evidence="6">
    <location>
        <begin position="2364"/>
        <end position="2458"/>
    </location>
</feature>
<dbReference type="SUPFAM" id="SSF57903">
    <property type="entry name" value="FYVE/PHD zinc finger"/>
    <property type="match status" value="1"/>
</dbReference>
<comment type="caution">
    <text evidence="8">The sequence shown here is derived from an EMBL/GenBank/DDBJ whole genome shotgun (WGS) entry which is preliminary data.</text>
</comment>
<evidence type="ECO:0000256" key="1">
    <source>
        <dbReference type="ARBA" id="ARBA00022553"/>
    </source>
</evidence>
<feature type="compositionally biased region" description="Basic residues" evidence="6">
    <location>
        <begin position="969"/>
        <end position="981"/>
    </location>
</feature>
<feature type="compositionally biased region" description="Low complexity" evidence="6">
    <location>
        <begin position="2366"/>
        <end position="2376"/>
    </location>
</feature>
<feature type="region of interest" description="Disordered" evidence="6">
    <location>
        <begin position="758"/>
        <end position="794"/>
    </location>
</feature>
<protein>
    <recommendedName>
        <fullName evidence="7">FYVE-type domain-containing protein</fullName>
    </recommendedName>
</protein>